<reference evidence="3 18" key="3">
    <citation type="journal article" date="2012" name="PLoS Pathog.">
        <title>Evolutionary history and attenuation of myxoma virus on two continents.</title>
        <authorList>
            <person name="Kerr P.J."/>
            <person name="Ghedin E."/>
            <person name="Depasse J.V."/>
            <person name="Fitch A."/>
            <person name="Cattadori I.M."/>
            <person name="Hudson P.J."/>
            <person name="Tscharke D.C."/>
            <person name="Read A.F."/>
            <person name="Holmes E.C."/>
        </authorList>
    </citation>
    <scope>NUCLEOTIDE SEQUENCE [LARGE SCALE GENOMIC DNA]</scope>
    <source>
        <strain evidence="3">England/Cornwall/4-54/1</strain>
    </source>
</reference>
<reference evidence="2 19" key="2">
    <citation type="journal article" date="2011" name="Emerg. Infect. Dis.">
        <title>Genome sequence of SG33 strain and recombination between wild-type and vaccine myxoma viruses.</title>
        <authorList>
            <person name="Camus-Bouclainville C."/>
            <person name="Gretillat M."/>
            <person name="Py R."/>
            <person name="Gelfi J."/>
            <person name="Guerin J.L."/>
            <person name="Bertagnoli S."/>
        </authorList>
    </citation>
    <scope>NUCLEOTIDE SEQUENCE [LARGE SCALE GENOMIC DNA]</scope>
    <source>
        <strain evidence="2">SG33</strain>
    </source>
</reference>
<evidence type="ECO:0000313" key="8">
    <source>
        <dbReference type="EMBL" id="QAV37487.1"/>
    </source>
</evidence>
<evidence type="ECO:0000313" key="7">
    <source>
        <dbReference type="EMBL" id="QAV35966.1"/>
    </source>
</evidence>
<dbReference type="EMBL" id="MK388111">
    <property type="protein sequence ID" value="QAV37487.1"/>
    <property type="molecule type" value="Genomic_DNA"/>
</dbReference>
<evidence type="ECO:0000313" key="21">
    <source>
        <dbReference type="Proteomes" id="UP000291891"/>
    </source>
</evidence>
<evidence type="ECO:0000313" key="23">
    <source>
        <dbReference type="Proteomes" id="UP000299834"/>
    </source>
</evidence>
<dbReference type="RefSeq" id="NP_051846.1">
    <property type="nucleotide sequence ID" value="NC_001132.2"/>
</dbReference>
<evidence type="ECO:0000313" key="10">
    <source>
        <dbReference type="EMBL" id="QAV38332.1"/>
    </source>
</evidence>
<dbReference type="Proteomes" id="UP000293046">
    <property type="component" value="Segment"/>
</dbReference>
<dbReference type="EMBL" id="MK388099">
    <property type="protein sequence ID" value="QAV35459.1"/>
    <property type="molecule type" value="Genomic_DNA"/>
</dbReference>
<sequence length="175" mass="20524">MGNLLYCCFTVEKTVPSIQRYVNGQVNLDNFLARHRKRSILLYLLKVIRDDKLLNEVCRVKKKYSVYLYGCKNPNAEVVNFINYILVYLNALSCTQKRLLYIIIAENMISSFIGYINTVFTSNAVKFKDSERCIEELFIETGLYISPQGSYKKHTEVMEELIYLYILARLFKQLL</sequence>
<dbReference type="KEGG" id="vg:932158"/>
<evidence type="ECO:0000313" key="3">
    <source>
        <dbReference type="EMBL" id="AFU77733.1"/>
    </source>
</evidence>
<dbReference type="EMBL" id="EU552530">
    <property type="protein sequence ID" value="ACB28755.1"/>
    <property type="molecule type" value="Genomic_DNA"/>
</dbReference>
<dbReference type="Proteomes" id="UP000160630">
    <property type="component" value="Segment"/>
</dbReference>
<dbReference type="EMBL" id="MK388103">
    <property type="protein sequence ID" value="QAV36135.1"/>
    <property type="molecule type" value="Genomic_DNA"/>
</dbReference>
<dbReference type="Proteomes" id="UP000291891">
    <property type="component" value="Segment"/>
</dbReference>
<dbReference type="OrthoDB" id="31327at10239"/>
<dbReference type="Proteomes" id="UP000299834">
    <property type="component" value="Segment"/>
</dbReference>
<dbReference type="EMBL" id="MK388115">
    <property type="protein sequence ID" value="QAV38163.1"/>
    <property type="molecule type" value="Genomic_DNA"/>
</dbReference>
<dbReference type="Proteomes" id="UP000293753">
    <property type="component" value="Genome"/>
</dbReference>
<evidence type="ECO:0000313" key="11">
    <source>
        <dbReference type="EMBL" id="QAV38839.1"/>
    </source>
</evidence>
<accession>B2CWN9</accession>
<reference evidence="21 22" key="4">
    <citation type="journal article" date="2019" name="J. Virol.">
        <title>Punctuated evolution of myxoma virus: rapid and disjunct evolution of a recent viral lineage in Australia.</title>
        <authorList>
            <person name="Eden J.-S."/>
            <person name="Kerr P.J."/>
            <person name="Holmes E.C."/>
        </authorList>
    </citation>
    <scope>NUCLEOTIDE SEQUENCE [LARGE SCALE GENOMIC DNA]</scope>
    <source>
        <strain evidence="6">Aust/SA/Adelaide Hills/05-2012</strain>
        <strain evidence="4">Aust/SA/Coomandook/12-2013</strain>
        <strain evidence="11">Aust/SA/Mt Gambier/01-2015</strain>
        <strain evidence="16">Aust/SA/Mt Gambier/03-2015</strain>
        <strain evidence="15">Aust/SA/Mt Gambier/09-2015</strain>
        <strain evidence="12">Aust/SA/Pukatja/03-2016</strain>
        <strain evidence="13">Aust/SA/Quorn/03-2016</strain>
        <strain evidence="14">Aust/SA/Sandy Creek/04-2016</strain>
        <strain evidence="7">Aust/SA/Turretfield</strain>
        <strain evidence="8">Aust/Vic/Hoppers Crossing/03-2012</strain>
        <strain evidence="5">Aust/Vic/Wonga Park/03-2012</strain>
        <strain evidence="10">MYXV/AUS/1949</strain>
        <strain evidence="9">SLS/AUS/1956</strain>
    </source>
</reference>
<dbReference type="EMBL" id="MK388094">
    <property type="protein sequence ID" value="QAV34614.1"/>
    <property type="molecule type" value="Genomic_DNA"/>
</dbReference>
<evidence type="ECO:0000313" key="12">
    <source>
        <dbReference type="EMBL" id="QAV40022.1"/>
    </source>
</evidence>
<gene>
    <name evidence="1 2" type="ORF">m132L</name>
</gene>
<dbReference type="Proteomes" id="UP000294048">
    <property type="component" value="Segment"/>
</dbReference>
<dbReference type="EMBL" id="MK836424">
    <property type="protein sequence ID" value="QCO69497.1"/>
    <property type="molecule type" value="Genomic_DNA"/>
</dbReference>
<dbReference type="EMBL" id="MK388119">
    <property type="protein sequence ID" value="QAV38839.1"/>
    <property type="molecule type" value="Genomic_DNA"/>
</dbReference>
<dbReference type="EMBL" id="MK388113">
    <property type="protein sequence ID" value="QAV37825.1"/>
    <property type="molecule type" value="Genomic_DNA"/>
</dbReference>
<dbReference type="EMBL" id="MK388127">
    <property type="protein sequence ID" value="QAV40191.1"/>
    <property type="molecule type" value="Genomic_DNA"/>
</dbReference>
<dbReference type="Proteomes" id="UP000292406">
    <property type="component" value="Segment"/>
</dbReference>
<evidence type="ECO:0000313" key="18">
    <source>
        <dbReference type="Proteomes" id="UP000096711"/>
    </source>
</evidence>
<dbReference type="EMBL" id="MK388126">
    <property type="protein sequence ID" value="QAV40022.1"/>
    <property type="molecule type" value="Genomic_DNA"/>
</dbReference>
<dbReference type="Proteomes" id="UP000294706">
    <property type="component" value="Segment"/>
</dbReference>
<dbReference type="EMBL" id="MK388143">
    <property type="protein sequence ID" value="QAV42895.1"/>
    <property type="molecule type" value="Genomic_DNA"/>
</dbReference>
<evidence type="ECO:0000313" key="1">
    <source>
        <dbReference type="EMBL" id="ACB28755.1"/>
    </source>
</evidence>
<dbReference type="Proteomes" id="UP000294008">
    <property type="component" value="Genome"/>
</dbReference>
<dbReference type="GeneID" id="932158"/>
<dbReference type="Proteomes" id="UP000292368">
    <property type="component" value="Segment"/>
</dbReference>
<evidence type="ECO:0000313" key="16">
    <source>
        <dbReference type="EMBL" id="QAV42895.1"/>
    </source>
</evidence>
<dbReference type="Proteomes" id="UP000158288">
    <property type="component" value="Segment"/>
</dbReference>
<proteinExistence type="predicted"/>
<evidence type="ECO:0000313" key="5">
    <source>
        <dbReference type="EMBL" id="QAV35459.1"/>
    </source>
</evidence>
<evidence type="ECO:0000313" key="22">
    <source>
        <dbReference type="Proteomes" id="UP000292368"/>
    </source>
</evidence>
<dbReference type="EMBL" id="MK388128">
    <property type="protein sequence ID" value="QAV40360.1"/>
    <property type="molecule type" value="Genomic_DNA"/>
</dbReference>
<dbReference type="EMBL" id="MK388102">
    <property type="protein sequence ID" value="QAV35966.1"/>
    <property type="molecule type" value="Genomic_DNA"/>
</dbReference>
<dbReference type="EMBL" id="MK388106">
    <property type="protein sequence ID" value="QAV36642.1"/>
    <property type="molecule type" value="Genomic_DNA"/>
</dbReference>
<evidence type="ECO:0000313" key="6">
    <source>
        <dbReference type="EMBL" id="QAV35628.1"/>
    </source>
</evidence>
<dbReference type="EMBL" id="JX565566">
    <property type="protein sequence ID" value="AFU77733.1"/>
    <property type="molecule type" value="Genomic_DNA"/>
</dbReference>
<evidence type="ECO:0000313" key="2">
    <source>
        <dbReference type="EMBL" id="ADK63772.1"/>
    </source>
</evidence>
<evidence type="ECO:0000313" key="4">
    <source>
        <dbReference type="EMBL" id="QAV34614.1"/>
    </source>
</evidence>
<reference evidence="17 23" key="5">
    <citation type="submission" date="2019-04" db="EMBL/GenBank/DDBJ databases">
        <title>Identification of a recombinant Myxoma virus infecting Iberian hare.</title>
        <authorList>
            <person name="Agueda-Pinto A."/>
            <person name="Lemos de Matos A."/>
            <person name="Abrantes M."/>
            <person name="Kraberger S."/>
            <person name="Gortazar C."/>
            <person name="McFadden G."/>
            <person name="Varsani A."/>
            <person name="Esteves P.J."/>
        </authorList>
    </citation>
    <scope>NUCLEOTIDE SEQUENCE [LARGE SCALE GENOMIC DNA]</scope>
    <source>
        <strain evidence="17">Toledo</strain>
    </source>
</reference>
<dbReference type="Proteomes" id="UP000292684">
    <property type="component" value="Segment"/>
</dbReference>
<evidence type="ECO:0000313" key="13">
    <source>
        <dbReference type="EMBL" id="QAV40191.1"/>
    </source>
</evidence>
<protein>
    <submittedName>
        <fullName evidence="1">M132L</fullName>
    </submittedName>
</protein>
<dbReference type="EMBL" id="MK388116">
    <property type="protein sequence ID" value="QAV38332.1"/>
    <property type="molecule type" value="Genomic_DNA"/>
</dbReference>
<evidence type="ECO:0000313" key="9">
    <source>
        <dbReference type="EMBL" id="QAV38163.1"/>
    </source>
</evidence>
<dbReference type="EMBL" id="MK388135">
    <property type="protein sequence ID" value="QAV41543.1"/>
    <property type="molecule type" value="Genomic_DNA"/>
</dbReference>
<evidence type="ECO:0000313" key="14">
    <source>
        <dbReference type="EMBL" id="QAV40360.1"/>
    </source>
</evidence>
<dbReference type="Proteomes" id="UP000096711">
    <property type="component" value="Segment"/>
</dbReference>
<dbReference type="EMBL" id="MK388100">
    <property type="protein sequence ID" value="QAV35628.1"/>
    <property type="molecule type" value="Genomic_DNA"/>
</dbReference>
<reference evidence="1 20" key="1">
    <citation type="journal article" date="2009" name="J. Virol.">
        <title>Genome comparison of a nonpathogenic myxoma virus field strain with its ancestor, the virulent Lausanne strain.</title>
        <authorList>
            <person name="Morales M."/>
            <person name="Ramirez M.A."/>
            <person name="Cano M.J."/>
            <person name="Parraga M."/>
            <person name="Castilla J."/>
            <person name="Perez-Ordoyo L.I."/>
            <person name="Torres J.M."/>
            <person name="Barcena J."/>
        </authorList>
    </citation>
    <scope>NUCLEOTIDE SEQUENCE [LARGE SCALE GENOMIC DNA]</scope>
    <source>
        <strain evidence="1">6918</strain>
    </source>
</reference>
<evidence type="ECO:0000313" key="19">
    <source>
        <dbReference type="Proteomes" id="UP000158288"/>
    </source>
</evidence>
<dbReference type="Proteomes" id="UP000293058">
    <property type="component" value="Genome"/>
</dbReference>
<name>B2CWN9_9POXV</name>
<evidence type="ECO:0000313" key="15">
    <source>
        <dbReference type="EMBL" id="QAV41543.1"/>
    </source>
</evidence>
<dbReference type="Proteomes" id="UP000293155">
    <property type="component" value="Genome"/>
</dbReference>
<dbReference type="Proteomes" id="UP000291627">
    <property type="component" value="Segment"/>
</dbReference>
<evidence type="ECO:0000313" key="20">
    <source>
        <dbReference type="Proteomes" id="UP000160630"/>
    </source>
</evidence>
<evidence type="ECO:0000313" key="17">
    <source>
        <dbReference type="EMBL" id="QCO69497.1"/>
    </source>
</evidence>
<dbReference type="Proteomes" id="UP000291359">
    <property type="component" value="Segment"/>
</dbReference>
<organism evidence="1 20">
    <name type="scientific">Myxoma virus</name>
    <dbReference type="NCBI Taxonomy" id="10273"/>
    <lineage>
        <taxon>Viruses</taxon>
        <taxon>Varidnaviria</taxon>
        <taxon>Bamfordvirae</taxon>
        <taxon>Nucleocytoviricota</taxon>
        <taxon>Pokkesviricetes</taxon>
        <taxon>Chitovirales</taxon>
        <taxon>Poxviridae</taxon>
        <taxon>Chordopoxvirinae</taxon>
        <taxon>Leporipoxvirus</taxon>
        <taxon>Leporipoxvirus myxoma</taxon>
    </lineage>
</organism>
<dbReference type="Proteomes" id="UP000293529">
    <property type="component" value="Segment"/>
</dbReference>
<dbReference type="EMBL" id="GQ409969">
    <property type="protein sequence ID" value="ADK63772.1"/>
    <property type="molecule type" value="Genomic_DNA"/>
</dbReference>
<dbReference type="Proteomes" id="UP000291149">
    <property type="component" value="Segment"/>
</dbReference>
<dbReference type="Proteomes" id="UP000294127">
    <property type="component" value="Segment"/>
</dbReference>